<organism evidence="2 3">
    <name type="scientific">Orchesella cincta</name>
    <name type="common">Springtail</name>
    <name type="synonym">Podura cincta</name>
    <dbReference type="NCBI Taxonomy" id="48709"/>
    <lineage>
        <taxon>Eukaryota</taxon>
        <taxon>Metazoa</taxon>
        <taxon>Ecdysozoa</taxon>
        <taxon>Arthropoda</taxon>
        <taxon>Hexapoda</taxon>
        <taxon>Collembola</taxon>
        <taxon>Entomobryomorpha</taxon>
        <taxon>Entomobryoidea</taxon>
        <taxon>Orchesellidae</taxon>
        <taxon>Orchesellinae</taxon>
        <taxon>Orchesella</taxon>
    </lineage>
</organism>
<name>A0A1D2MEQ9_ORCCI</name>
<accession>A0A1D2MEQ9</accession>
<dbReference type="EMBL" id="LJIJ01001532">
    <property type="protein sequence ID" value="ODM91488.1"/>
    <property type="molecule type" value="Genomic_DNA"/>
</dbReference>
<evidence type="ECO:0000256" key="1">
    <source>
        <dbReference type="SAM" id="Phobius"/>
    </source>
</evidence>
<keyword evidence="3" id="KW-1185">Reference proteome</keyword>
<evidence type="ECO:0000313" key="2">
    <source>
        <dbReference type="EMBL" id="ODM91488.1"/>
    </source>
</evidence>
<keyword evidence="1" id="KW-1133">Transmembrane helix</keyword>
<proteinExistence type="predicted"/>
<reference evidence="2 3" key="1">
    <citation type="journal article" date="2016" name="Genome Biol. Evol.">
        <title>Gene Family Evolution Reflects Adaptation to Soil Environmental Stressors in the Genome of the Collembolan Orchesella cincta.</title>
        <authorList>
            <person name="Faddeeva-Vakhrusheva A."/>
            <person name="Derks M.F."/>
            <person name="Anvar S.Y."/>
            <person name="Agamennone V."/>
            <person name="Suring W."/>
            <person name="Smit S."/>
            <person name="van Straalen N.M."/>
            <person name="Roelofs D."/>
        </authorList>
    </citation>
    <scope>NUCLEOTIDE SEQUENCE [LARGE SCALE GENOMIC DNA]</scope>
    <source>
        <tissue evidence="2">Mixed pool</tissue>
    </source>
</reference>
<dbReference type="Proteomes" id="UP000094527">
    <property type="component" value="Unassembled WGS sequence"/>
</dbReference>
<dbReference type="AlphaFoldDB" id="A0A1D2MEQ9"/>
<keyword evidence="1" id="KW-0472">Membrane</keyword>
<feature type="transmembrane region" description="Helical" evidence="1">
    <location>
        <begin position="223"/>
        <end position="242"/>
    </location>
</feature>
<evidence type="ECO:0000313" key="3">
    <source>
        <dbReference type="Proteomes" id="UP000094527"/>
    </source>
</evidence>
<keyword evidence="1" id="KW-0812">Transmembrane</keyword>
<protein>
    <submittedName>
        <fullName evidence="2">Uncharacterized protein</fullName>
    </submittedName>
</protein>
<comment type="caution">
    <text evidence="2">The sequence shown here is derived from an EMBL/GenBank/DDBJ whole genome shotgun (WGS) entry which is preliminary data.</text>
</comment>
<gene>
    <name evidence="2" type="ORF">Ocin01_15196</name>
</gene>
<sequence>MAHAANSIFAGSVSGLIFSSTAGFYQLFDMGEILSNVSKMARNQGLQFGVRVWNCGTTIGTVDKNDGNYLQLISLFDFIICTMMPKESSYSQGPEVFFKEVTNGILKVEENMREMRKETNIMVETGWASILNGSNGRELNDMKTFWEMMGQWANKEKKLVFMSEAFDNPWKMSVKDVHLAAHYGLWRHLETEDNSRKAYARKVLEVNTHNQPRTSAAARNKQSFCGLTTLIFLLGGFVAYSHKF</sequence>